<gene>
    <name evidence="1" type="ORF">EmuJ_000528710</name>
</gene>
<sequence>MPIRKRKPFERGRFLGPVFSERLRKLEAIKQQLLELDNRLKMEVLVLRELSGNPVNVNEKLGGFVAKMSKSLMSEVLSSSIAQSTLTPRVQSSPDVPDHSTEEQNKIFPTRIFLLPKNPLALPSTSATLPLPLLQQQQQGQQSQGVIVTKKGKGDVIPVVVDISNQPLPPTLGLHGSLESNAFLSYAADLLALPTHISASKPPHPDRRFPSSKGNFTCELLVTPSTSVDLDVR</sequence>
<dbReference type="OrthoDB" id="6273491at2759"/>
<dbReference type="AlphaFoldDB" id="A0A068Y0K3"/>
<protein>
    <submittedName>
        <fullName evidence="1">Expressed conserved protein</fullName>
    </submittedName>
</protein>
<organism evidence="1 2">
    <name type="scientific">Echinococcus multilocularis</name>
    <name type="common">Fox tapeworm</name>
    <dbReference type="NCBI Taxonomy" id="6211"/>
    <lineage>
        <taxon>Eukaryota</taxon>
        <taxon>Metazoa</taxon>
        <taxon>Spiralia</taxon>
        <taxon>Lophotrochozoa</taxon>
        <taxon>Platyhelminthes</taxon>
        <taxon>Cestoda</taxon>
        <taxon>Eucestoda</taxon>
        <taxon>Cyclophyllidea</taxon>
        <taxon>Taeniidae</taxon>
        <taxon>Echinococcus</taxon>
    </lineage>
</organism>
<dbReference type="EMBL" id="LN902847">
    <property type="protein sequence ID" value="CDS37996.1"/>
    <property type="molecule type" value="Genomic_DNA"/>
</dbReference>
<dbReference type="STRING" id="6211.A0A068Y0K3"/>
<proteinExistence type="predicted"/>
<name>A0A068Y0K3_ECHMU</name>
<dbReference type="Proteomes" id="UP000017246">
    <property type="component" value="Unassembled WGS sequence"/>
</dbReference>
<reference evidence="1" key="2">
    <citation type="submission" date="2015-11" db="EMBL/GenBank/DDBJ databases">
        <authorList>
            <person name="Zhang Y."/>
            <person name="Guo Z."/>
        </authorList>
    </citation>
    <scope>NUCLEOTIDE SEQUENCE</scope>
</reference>
<accession>A0A068Y0K3</accession>
<evidence type="ECO:0000313" key="1">
    <source>
        <dbReference type="EMBL" id="CDS37996.1"/>
    </source>
</evidence>
<evidence type="ECO:0000313" key="2">
    <source>
        <dbReference type="Proteomes" id="UP000017246"/>
    </source>
</evidence>
<keyword evidence="2" id="KW-1185">Reference proteome</keyword>
<reference evidence="1" key="1">
    <citation type="journal article" date="2013" name="Nature">
        <title>The genomes of four tapeworm species reveal adaptations to parasitism.</title>
        <authorList>
            <person name="Tsai I.J."/>
            <person name="Zarowiecki M."/>
            <person name="Holroyd N."/>
            <person name="Garciarrubio A."/>
            <person name="Sanchez-Flores A."/>
            <person name="Brooks K.L."/>
            <person name="Tracey A."/>
            <person name="Bobes R.J."/>
            <person name="Fragoso G."/>
            <person name="Sciutto E."/>
            <person name="Aslett M."/>
            <person name="Beasley H."/>
            <person name="Bennett H.M."/>
            <person name="Cai J."/>
            <person name="Camicia F."/>
            <person name="Clark R."/>
            <person name="Cucher M."/>
            <person name="De Silva N."/>
            <person name="Day T.A."/>
            <person name="Deplazes P."/>
            <person name="Estrada K."/>
            <person name="Fernandez C."/>
            <person name="Holland P.W."/>
            <person name="Hou J."/>
            <person name="Hu S."/>
            <person name="Huckvale T."/>
            <person name="Hung S.S."/>
            <person name="Kamenetzky L."/>
            <person name="Keane J.A."/>
            <person name="Kiss F."/>
            <person name="Koziol U."/>
            <person name="Lambert O."/>
            <person name="Liu K."/>
            <person name="Luo X."/>
            <person name="Luo Y."/>
            <person name="Macchiaroli N."/>
            <person name="Nichol S."/>
            <person name="Paps J."/>
            <person name="Parkinson J."/>
            <person name="Pouchkina-Stantcheva N."/>
            <person name="Riddiford N."/>
            <person name="Rosenzvit M."/>
            <person name="Salinas G."/>
            <person name="Wasmuth J.D."/>
            <person name="Zamanian M."/>
            <person name="Zheng Y."/>
            <person name="Cai X."/>
            <person name="Soberon X."/>
            <person name="Olson P.D."/>
            <person name="Laclette J.P."/>
            <person name="Brehm K."/>
            <person name="Berriman M."/>
            <person name="Garciarrubio A."/>
            <person name="Bobes R.J."/>
            <person name="Fragoso G."/>
            <person name="Sanchez-Flores A."/>
            <person name="Estrada K."/>
            <person name="Cevallos M.A."/>
            <person name="Morett E."/>
            <person name="Gonzalez V."/>
            <person name="Portillo T."/>
            <person name="Ochoa-Leyva A."/>
            <person name="Jose M.V."/>
            <person name="Sciutto E."/>
            <person name="Landa A."/>
            <person name="Jimenez L."/>
            <person name="Valdes V."/>
            <person name="Carrero J.C."/>
            <person name="Larralde C."/>
            <person name="Morales-Montor J."/>
            <person name="Limon-Lason J."/>
            <person name="Soberon X."/>
            <person name="Laclette J.P."/>
        </authorList>
    </citation>
    <scope>NUCLEOTIDE SEQUENCE [LARGE SCALE GENOMIC DNA]</scope>
</reference>